<dbReference type="EMBL" id="JBJVNI010000001">
    <property type="protein sequence ID" value="MFM9607545.1"/>
    <property type="molecule type" value="Genomic_DNA"/>
</dbReference>
<evidence type="ECO:0000256" key="4">
    <source>
        <dbReference type="ARBA" id="ARBA00023002"/>
    </source>
</evidence>
<evidence type="ECO:0000256" key="3">
    <source>
        <dbReference type="ARBA" id="ARBA00022631"/>
    </source>
</evidence>
<comment type="caution">
    <text evidence="7">The sequence shown here is derived from an EMBL/GenBank/DDBJ whole genome shotgun (WGS) entry which is preliminary data.</text>
</comment>
<name>A0ABW9HL00_9ACTN</name>
<organism evidence="7 8">
    <name type="scientific">Streptomyces niveiscabiei</name>
    <dbReference type="NCBI Taxonomy" id="164115"/>
    <lineage>
        <taxon>Bacteria</taxon>
        <taxon>Bacillati</taxon>
        <taxon>Actinomycetota</taxon>
        <taxon>Actinomycetes</taxon>
        <taxon>Kitasatosporales</taxon>
        <taxon>Streptomycetaceae</taxon>
        <taxon>Streptomyces</taxon>
    </lineage>
</organism>
<gene>
    <name evidence="7" type="primary">pucL</name>
    <name evidence="7" type="ORF">ACKI18_02355</name>
</gene>
<evidence type="ECO:0000256" key="2">
    <source>
        <dbReference type="ARBA" id="ARBA00009760"/>
    </source>
</evidence>
<keyword evidence="4 5" id="KW-0560">Oxidoreductase</keyword>
<dbReference type="PIRSF" id="PIRSF000241">
    <property type="entry name" value="Urate_oxidase"/>
    <property type="match status" value="1"/>
</dbReference>
<dbReference type="GO" id="GO:0004846">
    <property type="term" value="F:urate oxidase activity"/>
    <property type="evidence" value="ECO:0007669"/>
    <property type="project" value="UniProtKB-EC"/>
</dbReference>
<dbReference type="EC" id="1.7.3.3" evidence="5 6"/>
<evidence type="ECO:0000313" key="7">
    <source>
        <dbReference type="EMBL" id="MFM9607545.1"/>
    </source>
</evidence>
<dbReference type="PANTHER" id="PTHR42874:SF1">
    <property type="entry name" value="URICASE"/>
    <property type="match status" value="1"/>
</dbReference>
<dbReference type="PRINTS" id="PR00093">
    <property type="entry name" value="URICASE"/>
</dbReference>
<evidence type="ECO:0000256" key="6">
    <source>
        <dbReference type="RuleBase" id="RU004455"/>
    </source>
</evidence>
<proteinExistence type="inferred from homology"/>
<comment type="pathway">
    <text evidence="1 5">Purine metabolism; urate degradation; (S)-allantoin from urate: step 1/3.</text>
</comment>
<protein>
    <recommendedName>
        <fullName evidence="5 6">Uricase</fullName>
        <ecNumber evidence="5 6">1.7.3.3</ecNumber>
    </recommendedName>
    <alternativeName>
        <fullName evidence="5">Urate oxidase</fullName>
    </alternativeName>
</protein>
<dbReference type="RefSeq" id="WP_409120269.1">
    <property type="nucleotide sequence ID" value="NZ_JBJVNI010000001.1"/>
</dbReference>
<reference evidence="7 8" key="1">
    <citation type="submission" date="2024-12" db="EMBL/GenBank/DDBJ databases">
        <title>Forecasting of Potato common scab and diversities of Pathogenic streptomyces spp. in china.</title>
        <authorList>
            <person name="Handique U."/>
            <person name="Wu J."/>
        </authorList>
    </citation>
    <scope>NUCLEOTIDE SEQUENCE [LARGE SCALE GENOMIC DNA]</scope>
    <source>
        <strain evidence="7 8">ZRIMU1530</strain>
    </source>
</reference>
<keyword evidence="3 5" id="KW-0659">Purine metabolism</keyword>
<dbReference type="Proteomes" id="UP001631957">
    <property type="component" value="Unassembled WGS sequence"/>
</dbReference>
<dbReference type="NCBIfam" id="TIGR03383">
    <property type="entry name" value="urate_oxi"/>
    <property type="match status" value="1"/>
</dbReference>
<comment type="catalytic activity">
    <reaction evidence="5 6">
        <text>urate + O2 + H2O = 5-hydroxyisourate + H2O2</text>
        <dbReference type="Rhea" id="RHEA:21368"/>
        <dbReference type="ChEBI" id="CHEBI:15377"/>
        <dbReference type="ChEBI" id="CHEBI:15379"/>
        <dbReference type="ChEBI" id="CHEBI:16240"/>
        <dbReference type="ChEBI" id="CHEBI:17775"/>
        <dbReference type="ChEBI" id="CHEBI:18072"/>
        <dbReference type="EC" id="1.7.3.3"/>
    </reaction>
</comment>
<evidence type="ECO:0000313" key="8">
    <source>
        <dbReference type="Proteomes" id="UP001631957"/>
    </source>
</evidence>
<dbReference type="PANTHER" id="PTHR42874">
    <property type="entry name" value="URICASE"/>
    <property type="match status" value="1"/>
</dbReference>
<dbReference type="InterPro" id="IPR002042">
    <property type="entry name" value="Uricase"/>
</dbReference>
<evidence type="ECO:0000256" key="1">
    <source>
        <dbReference type="ARBA" id="ARBA00004831"/>
    </source>
</evidence>
<comment type="similarity">
    <text evidence="2 5 6">Belongs to the uricase family.</text>
</comment>
<comment type="function">
    <text evidence="5 6">Catalyzes the oxidation of uric acid to 5-hydroxyisourate, which is further processed to form (S)-allantoin.</text>
</comment>
<accession>A0ABW9HL00</accession>
<sequence length="286" mass="30923">MTAGEHDYRSTVTVLGVRRDGGQESMSEITTAVSFHGGFEAAFSTGDNAAVLPTHTMSNTVTALLPDYLGRAREEFVRDLAEHFLDACPAVRRVRVSTTDRPWEPLRRADGSRSPHAYAGSARELRTAAATADRDGATVVSGGVSNLWLGMTTGSSFTGFLRDAYTTKAEQYDRPMEAVFALEWEYRAGVLDYAAARDTVRETVPRAFAEHTSLSSQHTLHVLGSAVVAACPEVASVRLTCLAHDHPLVDLSPFGRANDRQVYAAPRVPCSLTHLTVASPSADEVR</sequence>
<evidence type="ECO:0000256" key="5">
    <source>
        <dbReference type="PIRNR" id="PIRNR000241"/>
    </source>
</evidence>
<dbReference type="Gene3D" id="3.10.270.10">
    <property type="entry name" value="Urate Oxidase"/>
    <property type="match status" value="1"/>
</dbReference>
<dbReference type="SUPFAM" id="SSF55620">
    <property type="entry name" value="Tetrahydrobiopterin biosynthesis enzymes-like"/>
    <property type="match status" value="2"/>
</dbReference>
<dbReference type="Pfam" id="PF01014">
    <property type="entry name" value="Uricase"/>
    <property type="match status" value="2"/>
</dbReference>
<keyword evidence="8" id="KW-1185">Reference proteome</keyword>